<dbReference type="EMBL" id="FNUC01000003">
    <property type="protein sequence ID" value="SEE88071.1"/>
    <property type="molecule type" value="Genomic_DNA"/>
</dbReference>
<reference evidence="5" key="1">
    <citation type="submission" date="2016-10" db="EMBL/GenBank/DDBJ databases">
        <authorList>
            <person name="Varghese N."/>
            <person name="Submissions S."/>
        </authorList>
    </citation>
    <scope>NUCLEOTIDE SEQUENCE [LARGE SCALE GENOMIC DNA]</scope>
    <source>
        <strain evidence="5">DSM 45237</strain>
    </source>
</reference>
<dbReference type="Pfam" id="PF13556">
    <property type="entry name" value="HTH_30"/>
    <property type="match status" value="1"/>
</dbReference>
<protein>
    <submittedName>
        <fullName evidence="4">Sugar diacid utilization regulator</fullName>
    </submittedName>
</protein>
<dbReference type="AlphaFoldDB" id="A0A1H5MH99"/>
<proteinExistence type="inferred from homology"/>
<evidence type="ECO:0000313" key="4">
    <source>
        <dbReference type="EMBL" id="SEE88071.1"/>
    </source>
</evidence>
<comment type="similarity">
    <text evidence="1">Belongs to the CdaR family.</text>
</comment>
<evidence type="ECO:0000259" key="3">
    <source>
        <dbReference type="Pfam" id="PF17853"/>
    </source>
</evidence>
<evidence type="ECO:0000256" key="1">
    <source>
        <dbReference type="ARBA" id="ARBA00006754"/>
    </source>
</evidence>
<dbReference type="InterPro" id="IPR025736">
    <property type="entry name" value="PucR_C-HTH_dom"/>
</dbReference>
<dbReference type="Proteomes" id="UP000181980">
    <property type="component" value="Unassembled WGS sequence"/>
</dbReference>
<dbReference type="Gene3D" id="1.10.10.2840">
    <property type="entry name" value="PucR C-terminal helix-turn-helix domain"/>
    <property type="match status" value="1"/>
</dbReference>
<organism evidence="4 5">
    <name type="scientific">Jiangella alba</name>
    <dbReference type="NCBI Taxonomy" id="561176"/>
    <lineage>
        <taxon>Bacteria</taxon>
        <taxon>Bacillati</taxon>
        <taxon>Actinomycetota</taxon>
        <taxon>Actinomycetes</taxon>
        <taxon>Jiangellales</taxon>
        <taxon>Jiangellaceae</taxon>
        <taxon>Jiangella</taxon>
    </lineage>
</organism>
<dbReference type="InterPro" id="IPR051448">
    <property type="entry name" value="CdaR-like_regulators"/>
</dbReference>
<evidence type="ECO:0000259" key="2">
    <source>
        <dbReference type="Pfam" id="PF13556"/>
    </source>
</evidence>
<gene>
    <name evidence="4" type="ORF">SAMN04488561_3139</name>
</gene>
<dbReference type="InterPro" id="IPR042070">
    <property type="entry name" value="PucR_C-HTH_sf"/>
</dbReference>
<name>A0A1H5MH99_9ACTN</name>
<dbReference type="InterPro" id="IPR041522">
    <property type="entry name" value="CdaR_GGDEF"/>
</dbReference>
<dbReference type="Pfam" id="PF17853">
    <property type="entry name" value="GGDEF_2"/>
    <property type="match status" value="1"/>
</dbReference>
<feature type="domain" description="PucR C-terminal helix-turn-helix" evidence="2">
    <location>
        <begin position="440"/>
        <end position="497"/>
    </location>
</feature>
<dbReference type="PANTHER" id="PTHR33744:SF7">
    <property type="entry name" value="PUCR FAMILY TRANSCRIPTIONAL REGULATOR"/>
    <property type="match status" value="1"/>
</dbReference>
<keyword evidence="5" id="KW-1185">Reference proteome</keyword>
<evidence type="ECO:0000313" key="5">
    <source>
        <dbReference type="Proteomes" id="UP000181980"/>
    </source>
</evidence>
<sequence length="507" mass="53112">MADGRPAAQIVELARGAVRSWTACEVVAVPRKTGDAAAAGIGGLRAAGGRVAAEGYGWAWAYAMHAANGPQGHLVVGGGRPPSTDERFLLASLARYTAVALGQDALRRRLRRTTGDLHRAEAQLREQVAVQETLARAAADPADDRIGAIAEALHAITGLPVIIEDASGHPRAWPGLAEAPAAGTGAPDPHGPLPVRDGDRLVAAAQPRHEVLGTIALVDPGRMAGERDQFALAHAALVLSGELAHVQAVAEVEGKQRRDLVEDLLDGVDEASATARAEAVGYDLAPPHRAVVVGSPVAPAGDALTAAVERAVAGLGLPGLLGRRADHVVLLTPDPPRAAAAATWERLHAAISDRLGTAEVAVGVGRPADGPAGLAQSWRDAQRAYAVRAGGRQRDGVTVDDELGLYRILGTGAGSGDLERYVDEWLGALLRYDAESHSELTRTLRTYLDHGGNYDETAAALIIHRSTLRYRLQRIRDLTGFDLGDPDIRLNLHVAVRGWSVLGGDES</sequence>
<feature type="domain" description="CdaR GGDEF-like" evidence="3">
    <location>
        <begin position="269"/>
        <end position="386"/>
    </location>
</feature>
<dbReference type="PANTHER" id="PTHR33744">
    <property type="entry name" value="CARBOHYDRATE DIACID REGULATOR"/>
    <property type="match status" value="1"/>
</dbReference>
<accession>A0A1H5MH99</accession>